<evidence type="ECO:0000313" key="2">
    <source>
        <dbReference type="EMBL" id="JAH13746.1"/>
    </source>
</evidence>
<keyword evidence="1" id="KW-0732">Signal</keyword>
<dbReference type="AlphaFoldDB" id="A0A0E9QA70"/>
<dbReference type="EMBL" id="GBXM01094831">
    <property type="protein sequence ID" value="JAH13746.1"/>
    <property type="molecule type" value="Transcribed_RNA"/>
</dbReference>
<evidence type="ECO:0000256" key="1">
    <source>
        <dbReference type="SAM" id="SignalP"/>
    </source>
</evidence>
<feature type="signal peptide" evidence="1">
    <location>
        <begin position="1"/>
        <end position="17"/>
    </location>
</feature>
<feature type="chain" id="PRO_5002431335" description="Secreted protein" evidence="1">
    <location>
        <begin position="18"/>
        <end position="80"/>
    </location>
</feature>
<name>A0A0E9QA70_ANGAN</name>
<sequence length="80" mass="9229">MWMKSVLLLESTMRAWARFPANCVGYSSNPPICGDSQSRKADCDLYSSTFKMVTFAFVSGLCSQFRCKWMFLNIWNHCIL</sequence>
<protein>
    <recommendedName>
        <fullName evidence="3">Secreted protein</fullName>
    </recommendedName>
</protein>
<proteinExistence type="predicted"/>
<reference evidence="2" key="2">
    <citation type="journal article" date="2015" name="Fish Shellfish Immunol.">
        <title>Early steps in the European eel (Anguilla anguilla)-Vibrio vulnificus interaction in the gills: Role of the RtxA13 toxin.</title>
        <authorList>
            <person name="Callol A."/>
            <person name="Pajuelo D."/>
            <person name="Ebbesson L."/>
            <person name="Teles M."/>
            <person name="MacKenzie S."/>
            <person name="Amaro C."/>
        </authorList>
    </citation>
    <scope>NUCLEOTIDE SEQUENCE</scope>
</reference>
<accession>A0A0E9QA70</accession>
<evidence type="ECO:0008006" key="3">
    <source>
        <dbReference type="Google" id="ProtNLM"/>
    </source>
</evidence>
<organism evidence="2">
    <name type="scientific">Anguilla anguilla</name>
    <name type="common">European freshwater eel</name>
    <name type="synonym">Muraena anguilla</name>
    <dbReference type="NCBI Taxonomy" id="7936"/>
    <lineage>
        <taxon>Eukaryota</taxon>
        <taxon>Metazoa</taxon>
        <taxon>Chordata</taxon>
        <taxon>Craniata</taxon>
        <taxon>Vertebrata</taxon>
        <taxon>Euteleostomi</taxon>
        <taxon>Actinopterygii</taxon>
        <taxon>Neopterygii</taxon>
        <taxon>Teleostei</taxon>
        <taxon>Anguilliformes</taxon>
        <taxon>Anguillidae</taxon>
        <taxon>Anguilla</taxon>
    </lineage>
</organism>
<reference evidence="2" key="1">
    <citation type="submission" date="2014-11" db="EMBL/GenBank/DDBJ databases">
        <authorList>
            <person name="Amaro Gonzalez C."/>
        </authorList>
    </citation>
    <scope>NUCLEOTIDE SEQUENCE</scope>
</reference>